<evidence type="ECO:0000313" key="2">
    <source>
        <dbReference type="Proteomes" id="UP000253918"/>
    </source>
</evidence>
<proteinExistence type="predicted"/>
<protein>
    <submittedName>
        <fullName evidence="1">Uncharacterized protein</fullName>
    </submittedName>
</protein>
<dbReference type="OrthoDB" id="9987756at2"/>
<dbReference type="Proteomes" id="UP000253918">
    <property type="component" value="Unassembled WGS sequence"/>
</dbReference>
<accession>A0A369VYU4</accession>
<comment type="caution">
    <text evidence="1">The sequence shown here is derived from an EMBL/GenBank/DDBJ whole genome shotgun (WGS) entry which is preliminary data.</text>
</comment>
<sequence length="104" mass="11493">MLTLKDAQRRLRLVDRAVKRGQGKLPASSALPHSVALGVHMVGIEKLEGDRYKPNLSYPLFLVVERNIEGPHEIWFDQDGNASISFATDDDATVFKLAMDVASS</sequence>
<dbReference type="RefSeq" id="WP_114686375.1">
    <property type="nucleotide sequence ID" value="NZ_QQNB01000001.1"/>
</dbReference>
<reference evidence="1 2" key="1">
    <citation type="submission" date="2018-07" db="EMBL/GenBank/DDBJ databases">
        <title>a novel species of Sphingomonas isolated from the rhizosphere soil of Araceae plant.</title>
        <authorList>
            <person name="Zhiyong W."/>
            <person name="Qinglan Z."/>
            <person name="Zhiwei F."/>
            <person name="Ding X."/>
            <person name="Gejiao W."/>
            <person name="Shixue Z."/>
        </authorList>
    </citation>
    <scope>NUCLEOTIDE SEQUENCE [LARGE SCALE GENOMIC DNA]</scope>
    <source>
        <strain evidence="1 2">WZY 27</strain>
    </source>
</reference>
<dbReference type="AlphaFoldDB" id="A0A369VYU4"/>
<organism evidence="1 2">
    <name type="scientific">Sphingomonas aracearum</name>
    <dbReference type="NCBI Taxonomy" id="2283317"/>
    <lineage>
        <taxon>Bacteria</taxon>
        <taxon>Pseudomonadati</taxon>
        <taxon>Pseudomonadota</taxon>
        <taxon>Alphaproteobacteria</taxon>
        <taxon>Sphingomonadales</taxon>
        <taxon>Sphingomonadaceae</taxon>
        <taxon>Sphingomonas</taxon>
    </lineage>
</organism>
<gene>
    <name evidence="1" type="ORF">DVW87_03675</name>
</gene>
<dbReference type="EMBL" id="QQNB01000001">
    <property type="protein sequence ID" value="RDE06795.1"/>
    <property type="molecule type" value="Genomic_DNA"/>
</dbReference>
<name>A0A369VYU4_9SPHN</name>
<evidence type="ECO:0000313" key="1">
    <source>
        <dbReference type="EMBL" id="RDE06795.1"/>
    </source>
</evidence>
<keyword evidence="2" id="KW-1185">Reference proteome</keyword>